<dbReference type="InterPro" id="IPR014001">
    <property type="entry name" value="Helicase_ATP-bd"/>
</dbReference>
<dbReference type="GO" id="GO:0003676">
    <property type="term" value="F:nucleic acid binding"/>
    <property type="evidence" value="ECO:0007669"/>
    <property type="project" value="InterPro"/>
</dbReference>
<evidence type="ECO:0000256" key="1">
    <source>
        <dbReference type="ARBA" id="ARBA00004604"/>
    </source>
</evidence>
<evidence type="ECO:0000256" key="7">
    <source>
        <dbReference type="ARBA" id="ARBA00022801"/>
    </source>
</evidence>
<dbReference type="Proteomes" id="UP000054937">
    <property type="component" value="Unassembled WGS sequence"/>
</dbReference>
<dbReference type="FunFam" id="3.40.50.300:FF:000008">
    <property type="entry name" value="ATP-dependent RNA helicase RhlB"/>
    <property type="match status" value="1"/>
</dbReference>
<feature type="compositionally biased region" description="Basic and acidic residues" evidence="13">
    <location>
        <begin position="120"/>
        <end position="130"/>
    </location>
</feature>
<keyword evidence="4" id="KW-0690">Ribosome biogenesis</keyword>
<keyword evidence="9 12" id="KW-0067">ATP-binding</keyword>
<dbReference type="EMBL" id="LDAU01000076">
    <property type="protein sequence ID" value="KRX08012.1"/>
    <property type="molecule type" value="Genomic_DNA"/>
</dbReference>
<keyword evidence="17" id="KW-1185">Reference proteome</keyword>
<dbReference type="Pfam" id="PF00271">
    <property type="entry name" value="Helicase_C"/>
    <property type="match status" value="1"/>
</dbReference>
<evidence type="ECO:0000256" key="4">
    <source>
        <dbReference type="ARBA" id="ARBA00022517"/>
    </source>
</evidence>
<reference evidence="16 17" key="1">
    <citation type="journal article" date="2015" name="Sci. Rep.">
        <title>Genome of the facultative scuticociliatosis pathogen Pseudocohnilembus persalinus provides insight into its virulence through horizontal gene transfer.</title>
        <authorList>
            <person name="Xiong J."/>
            <person name="Wang G."/>
            <person name="Cheng J."/>
            <person name="Tian M."/>
            <person name="Pan X."/>
            <person name="Warren A."/>
            <person name="Jiang C."/>
            <person name="Yuan D."/>
            <person name="Miao W."/>
        </authorList>
    </citation>
    <scope>NUCLEOTIDE SEQUENCE [LARGE SCALE GENOMIC DNA]</scope>
    <source>
        <strain evidence="16">36N120E</strain>
    </source>
</reference>
<dbReference type="PROSITE" id="PS00039">
    <property type="entry name" value="DEAD_ATP_HELICASE"/>
    <property type="match status" value="1"/>
</dbReference>
<dbReference type="PROSITE" id="PS51192">
    <property type="entry name" value="HELICASE_ATP_BIND_1"/>
    <property type="match status" value="1"/>
</dbReference>
<dbReference type="CDD" id="cd00268">
    <property type="entry name" value="DEADc"/>
    <property type="match status" value="1"/>
</dbReference>
<dbReference type="EC" id="3.6.4.13" evidence="3"/>
<name>A0A0V0R0G1_PSEPJ</name>
<comment type="caution">
    <text evidence="16">The sequence shown here is derived from an EMBL/GenBank/DDBJ whole genome shotgun (WGS) entry which is preliminary data.</text>
</comment>
<evidence type="ECO:0000313" key="16">
    <source>
        <dbReference type="EMBL" id="KRX08012.1"/>
    </source>
</evidence>
<dbReference type="Gene3D" id="3.40.50.300">
    <property type="entry name" value="P-loop containing nucleotide triphosphate hydrolases"/>
    <property type="match status" value="2"/>
</dbReference>
<dbReference type="PROSITE" id="PS51194">
    <property type="entry name" value="HELICASE_CTER"/>
    <property type="match status" value="1"/>
</dbReference>
<evidence type="ECO:0000256" key="5">
    <source>
        <dbReference type="ARBA" id="ARBA00022552"/>
    </source>
</evidence>
<evidence type="ECO:0000256" key="10">
    <source>
        <dbReference type="ARBA" id="ARBA00023242"/>
    </source>
</evidence>
<dbReference type="InterPro" id="IPR000629">
    <property type="entry name" value="RNA-helicase_DEAD-box_CS"/>
</dbReference>
<dbReference type="InterPro" id="IPR027417">
    <property type="entry name" value="P-loop_NTPase"/>
</dbReference>
<feature type="region of interest" description="Disordered" evidence="13">
    <location>
        <begin position="29"/>
        <end position="152"/>
    </location>
</feature>
<feature type="domain" description="Helicase C-terminal" evidence="15">
    <location>
        <begin position="414"/>
        <end position="561"/>
    </location>
</feature>
<keyword evidence="7 12" id="KW-0378">Hydrolase</keyword>
<dbReference type="InterPro" id="IPR044742">
    <property type="entry name" value="DEAD/DEAH_RhlB"/>
</dbReference>
<keyword evidence="6 12" id="KW-0547">Nucleotide-binding</keyword>
<dbReference type="InterPro" id="IPR011545">
    <property type="entry name" value="DEAD/DEAH_box_helicase_dom"/>
</dbReference>
<feature type="compositionally biased region" description="Basic and acidic residues" evidence="13">
    <location>
        <begin position="29"/>
        <end position="44"/>
    </location>
</feature>
<comment type="subcellular location">
    <subcellularLocation>
        <location evidence="1">Nucleus</location>
        <location evidence="1">Nucleolus</location>
    </subcellularLocation>
</comment>
<dbReference type="InParanoid" id="A0A0V0R0G1"/>
<dbReference type="GO" id="GO:0005524">
    <property type="term" value="F:ATP binding"/>
    <property type="evidence" value="ECO:0007669"/>
    <property type="project" value="UniProtKB-KW"/>
</dbReference>
<accession>A0A0V0R0G1</accession>
<feature type="compositionally biased region" description="Acidic residues" evidence="13">
    <location>
        <begin position="110"/>
        <end position="119"/>
    </location>
</feature>
<evidence type="ECO:0000256" key="9">
    <source>
        <dbReference type="ARBA" id="ARBA00022840"/>
    </source>
</evidence>
<dbReference type="AlphaFoldDB" id="A0A0V0R0G1"/>
<evidence type="ECO:0000259" key="14">
    <source>
        <dbReference type="PROSITE" id="PS51192"/>
    </source>
</evidence>
<sequence>MVLLENYFKLNKEQRKKFLSKEERKELREAKRLRKEQQLEQQEEKVEEEVQQQEEEIQKPSKKEKKQKKEKKIVQQEEEVEEEEEEEEIVVVKKSKKSKKEKKQKNEQEQEKEEEEEEQVVEKIEKKVKQQQDSSSEESEIINGGQKQQYGDNIDPAKWRKDHEMTISGNGCEDPKFYPFSTFKHTSMPETVMSFTNQFQKPSPIQSQAWPILVNDRDCIAIAETGSGKTLGFLLPAFNHILKTTNDIQSAKAPRVVIVSPTRELATQIQAVCEEAQKKCGIKSVCVYGGVSKSEQKDMLRKGVQVVIGTPGRMKDLIQEGAIKMNEVSMMVLDEADRMLDMGFAPDIKYIFSQVQKKHQSVMFSATWPKEVQEIANAFIKDPLMIKIGTDQGTANKRVKQTVEVIKPFQRNARLEQLVKQYSKNNEKIIIFVLYKAEAPRVQQLIESRGHQVVSLHGEMSQKARNSAFEQFKKGEVNILVATDVAARGLDIPNVEYVINYSFPLTVSDYVHRIGRTGRAGKTGIAYTFFQEQADRKLAGDLCQILKESGQEINPELEKFGPTIHKRQQHSMYGDFYKEVDPTKKATKIKL</sequence>
<evidence type="ECO:0000313" key="17">
    <source>
        <dbReference type="Proteomes" id="UP000054937"/>
    </source>
</evidence>
<evidence type="ECO:0000256" key="2">
    <source>
        <dbReference type="ARBA" id="ARBA00009334"/>
    </source>
</evidence>
<feature type="compositionally biased region" description="Basic residues" evidence="13">
    <location>
        <begin position="93"/>
        <end position="103"/>
    </location>
</feature>
<evidence type="ECO:0000259" key="15">
    <source>
        <dbReference type="PROSITE" id="PS51194"/>
    </source>
</evidence>
<dbReference type="GO" id="GO:0016787">
    <property type="term" value="F:hydrolase activity"/>
    <property type="evidence" value="ECO:0007669"/>
    <property type="project" value="UniProtKB-KW"/>
</dbReference>
<dbReference type="SMART" id="SM00487">
    <property type="entry name" value="DEXDc"/>
    <property type="match status" value="1"/>
</dbReference>
<evidence type="ECO:0000256" key="12">
    <source>
        <dbReference type="RuleBase" id="RU000492"/>
    </source>
</evidence>
<dbReference type="CDD" id="cd18787">
    <property type="entry name" value="SF2_C_DEAD"/>
    <property type="match status" value="1"/>
</dbReference>
<evidence type="ECO:0000256" key="13">
    <source>
        <dbReference type="SAM" id="MobiDB-lite"/>
    </source>
</evidence>
<dbReference type="Pfam" id="PF00270">
    <property type="entry name" value="DEAD"/>
    <property type="match status" value="1"/>
</dbReference>
<dbReference type="SUPFAM" id="SSF52540">
    <property type="entry name" value="P-loop containing nucleoside triphosphate hydrolases"/>
    <property type="match status" value="1"/>
</dbReference>
<evidence type="ECO:0000256" key="8">
    <source>
        <dbReference type="ARBA" id="ARBA00022806"/>
    </source>
</evidence>
<dbReference type="GO" id="GO:0003724">
    <property type="term" value="F:RNA helicase activity"/>
    <property type="evidence" value="ECO:0007669"/>
    <property type="project" value="UniProtKB-EC"/>
</dbReference>
<evidence type="ECO:0000256" key="6">
    <source>
        <dbReference type="ARBA" id="ARBA00022741"/>
    </source>
</evidence>
<feature type="compositionally biased region" description="Basic residues" evidence="13">
    <location>
        <begin position="62"/>
        <end position="71"/>
    </location>
</feature>
<protein>
    <recommendedName>
        <fullName evidence="3">RNA helicase</fullName>
        <ecNumber evidence="3">3.6.4.13</ecNumber>
    </recommendedName>
</protein>
<keyword evidence="8 12" id="KW-0347">Helicase</keyword>
<organism evidence="16 17">
    <name type="scientific">Pseudocohnilembus persalinus</name>
    <name type="common">Ciliate</name>
    <dbReference type="NCBI Taxonomy" id="266149"/>
    <lineage>
        <taxon>Eukaryota</taxon>
        <taxon>Sar</taxon>
        <taxon>Alveolata</taxon>
        <taxon>Ciliophora</taxon>
        <taxon>Intramacronucleata</taxon>
        <taxon>Oligohymenophorea</taxon>
        <taxon>Scuticociliatia</taxon>
        <taxon>Philasterida</taxon>
        <taxon>Pseudocohnilembidae</taxon>
        <taxon>Pseudocohnilembus</taxon>
    </lineage>
</organism>
<dbReference type="InterPro" id="IPR001650">
    <property type="entry name" value="Helicase_C-like"/>
</dbReference>
<keyword evidence="10" id="KW-0539">Nucleus</keyword>
<dbReference type="PANTHER" id="PTHR47958">
    <property type="entry name" value="ATP-DEPENDENT RNA HELICASE DBP3"/>
    <property type="match status" value="1"/>
</dbReference>
<comment type="function">
    <text evidence="11">ATP-dependent RNA helicase required for 60S ribosomal subunit synthesis. Involved in efficient pre-rRNA processing, predominantly at site A3, which is necessary for the normal formation of 25S and 5.8S rRNAs.</text>
</comment>
<evidence type="ECO:0000256" key="11">
    <source>
        <dbReference type="ARBA" id="ARBA00037449"/>
    </source>
</evidence>
<proteinExistence type="inferred from homology"/>
<dbReference type="SMART" id="SM00490">
    <property type="entry name" value="HELICc"/>
    <property type="match status" value="1"/>
</dbReference>
<feature type="compositionally biased region" description="Acidic residues" evidence="13">
    <location>
        <begin position="45"/>
        <end position="55"/>
    </location>
</feature>
<dbReference type="OMA" id="PIQSQMW"/>
<keyword evidence="5" id="KW-0698">rRNA processing</keyword>
<gene>
    <name evidence="16" type="ORF">PPERSA_06190</name>
</gene>
<feature type="compositionally biased region" description="Acidic residues" evidence="13">
    <location>
        <begin position="76"/>
        <end position="89"/>
    </location>
</feature>
<comment type="similarity">
    <text evidence="2">Belongs to the DEAD box helicase family. DDX5/DBP2 subfamily.</text>
</comment>
<dbReference type="OrthoDB" id="196131at2759"/>
<evidence type="ECO:0000256" key="3">
    <source>
        <dbReference type="ARBA" id="ARBA00012552"/>
    </source>
</evidence>
<feature type="domain" description="Helicase ATP-binding" evidence="14">
    <location>
        <begin position="210"/>
        <end position="386"/>
    </location>
</feature>